<sequence>MGGVDLMEKLLSSYRSKLQSKKWYWNLFINAVNVSVLASWRIYQNRDNMKESHFSFRFALAVYFVKSASSMTNSILSGPGSNPLQEIRFDGLNHYLISQAKQARCAGGFYAALPHIIMTFVVLFGGWASDKLRKKGVISTTNVRKLFNCGGFGLEALFLLVVAYSESSSSTIIYLTFAVGFSGFAISGYNVNHLDIAPVYASIIMGISNAFGTISGILCPIITEEMTKNGSHEWKNVFIMAACIHIFGVIFYGINASGEIQHWAKSKKNIPDDLYVGYNSL</sequence>
<dbReference type="GO" id="GO:0005326">
    <property type="term" value="F:neurotransmitter transmembrane transporter activity"/>
    <property type="evidence" value="ECO:0007669"/>
    <property type="project" value="TreeGrafter"/>
</dbReference>
<evidence type="ECO:0000256" key="2">
    <source>
        <dbReference type="ARBA" id="ARBA00022448"/>
    </source>
</evidence>
<proteinExistence type="predicted"/>
<comment type="subcellular location">
    <subcellularLocation>
        <location evidence="1">Membrane</location>
        <topology evidence="1">Multi-pass membrane protein</topology>
    </subcellularLocation>
</comment>
<dbReference type="GO" id="GO:0060076">
    <property type="term" value="C:excitatory synapse"/>
    <property type="evidence" value="ECO:0007669"/>
    <property type="project" value="TreeGrafter"/>
</dbReference>
<evidence type="ECO:0000256" key="5">
    <source>
        <dbReference type="ARBA" id="ARBA00022989"/>
    </source>
</evidence>
<dbReference type="GO" id="GO:0098700">
    <property type="term" value="P:neurotransmitter loading into synaptic vesicle"/>
    <property type="evidence" value="ECO:0007669"/>
    <property type="project" value="TreeGrafter"/>
</dbReference>
<evidence type="ECO:0000256" key="1">
    <source>
        <dbReference type="ARBA" id="ARBA00004141"/>
    </source>
</evidence>
<dbReference type="InterPro" id="IPR036259">
    <property type="entry name" value="MFS_trans_sf"/>
</dbReference>
<gene>
    <name evidence="8" type="ORF">A3Q56_05708</name>
</gene>
<keyword evidence="9" id="KW-1185">Reference proteome</keyword>
<evidence type="ECO:0000313" key="9">
    <source>
        <dbReference type="Proteomes" id="UP000078046"/>
    </source>
</evidence>
<name>A0A177AX56_9BILA</name>
<dbReference type="SUPFAM" id="SSF103473">
    <property type="entry name" value="MFS general substrate transporter"/>
    <property type="match status" value="1"/>
</dbReference>
<evidence type="ECO:0000256" key="3">
    <source>
        <dbReference type="ARBA" id="ARBA00022692"/>
    </source>
</evidence>
<evidence type="ECO:0000313" key="8">
    <source>
        <dbReference type="EMBL" id="OAF66566.1"/>
    </source>
</evidence>
<dbReference type="InterPro" id="IPR050382">
    <property type="entry name" value="MFS_Na/Anion_cotransporter"/>
</dbReference>
<feature type="transmembrane region" description="Helical" evidence="7">
    <location>
        <begin position="107"/>
        <end position="125"/>
    </location>
</feature>
<comment type="caution">
    <text evidence="8">The sequence shown here is derived from an EMBL/GenBank/DDBJ whole genome shotgun (WGS) entry which is preliminary data.</text>
</comment>
<dbReference type="GO" id="GO:0005313">
    <property type="term" value="F:L-glutamate transmembrane transporter activity"/>
    <property type="evidence" value="ECO:0007669"/>
    <property type="project" value="TreeGrafter"/>
</dbReference>
<dbReference type="Gene3D" id="1.20.1250.20">
    <property type="entry name" value="MFS general substrate transporter like domains"/>
    <property type="match status" value="1"/>
</dbReference>
<protein>
    <recommendedName>
        <fullName evidence="10">Major facilitator superfamily (MFS) profile domain-containing protein</fullName>
    </recommendedName>
</protein>
<dbReference type="FunFam" id="1.20.1250.20:FF:000003">
    <property type="entry name" value="Solute carrier family 17 member 3"/>
    <property type="match status" value="1"/>
</dbReference>
<evidence type="ECO:0000256" key="7">
    <source>
        <dbReference type="SAM" id="Phobius"/>
    </source>
</evidence>
<reference evidence="8 9" key="1">
    <citation type="submission" date="2016-04" db="EMBL/GenBank/DDBJ databases">
        <title>The genome of Intoshia linei affirms orthonectids as highly simplified spiralians.</title>
        <authorList>
            <person name="Mikhailov K.V."/>
            <person name="Slusarev G.S."/>
            <person name="Nikitin M.A."/>
            <person name="Logacheva M.D."/>
            <person name="Penin A."/>
            <person name="Aleoshin V."/>
            <person name="Panchin Y.V."/>
        </authorList>
    </citation>
    <scope>NUCLEOTIDE SEQUENCE [LARGE SCALE GENOMIC DNA]</scope>
    <source>
        <strain evidence="8">Intl2013</strain>
        <tissue evidence="8">Whole animal</tissue>
    </source>
</reference>
<dbReference type="PANTHER" id="PTHR11662">
    <property type="entry name" value="SOLUTE CARRIER FAMILY 17"/>
    <property type="match status" value="1"/>
</dbReference>
<dbReference type="GO" id="GO:0050803">
    <property type="term" value="P:regulation of synapse structure or activity"/>
    <property type="evidence" value="ECO:0007669"/>
    <property type="project" value="TreeGrafter"/>
</dbReference>
<evidence type="ECO:0008006" key="10">
    <source>
        <dbReference type="Google" id="ProtNLM"/>
    </source>
</evidence>
<feature type="transmembrane region" description="Helical" evidence="7">
    <location>
        <begin position="203"/>
        <end position="223"/>
    </location>
</feature>
<feature type="transmembrane region" description="Helical" evidence="7">
    <location>
        <begin position="238"/>
        <end position="258"/>
    </location>
</feature>
<dbReference type="GO" id="GO:0035249">
    <property type="term" value="P:synaptic transmission, glutamatergic"/>
    <property type="evidence" value="ECO:0007669"/>
    <property type="project" value="TreeGrafter"/>
</dbReference>
<dbReference type="PANTHER" id="PTHR11662:SF456">
    <property type="entry name" value="VESICULAR GLUTAMATE TRANSPORTER, ISOFORM A"/>
    <property type="match status" value="1"/>
</dbReference>
<dbReference type="EMBL" id="LWCA01000892">
    <property type="protein sequence ID" value="OAF66566.1"/>
    <property type="molecule type" value="Genomic_DNA"/>
</dbReference>
<keyword evidence="2" id="KW-0813">Transport</keyword>
<dbReference type="OrthoDB" id="2985014at2759"/>
<dbReference type="GO" id="GO:0015293">
    <property type="term" value="F:symporter activity"/>
    <property type="evidence" value="ECO:0007669"/>
    <property type="project" value="UniProtKB-KW"/>
</dbReference>
<feature type="transmembrane region" description="Helical" evidence="7">
    <location>
        <begin position="171"/>
        <end position="191"/>
    </location>
</feature>
<evidence type="ECO:0000256" key="4">
    <source>
        <dbReference type="ARBA" id="ARBA00022847"/>
    </source>
</evidence>
<feature type="transmembrane region" description="Helical" evidence="7">
    <location>
        <begin position="23"/>
        <end position="43"/>
    </location>
</feature>
<dbReference type="GO" id="GO:0030672">
    <property type="term" value="C:synaptic vesicle membrane"/>
    <property type="evidence" value="ECO:0007669"/>
    <property type="project" value="TreeGrafter"/>
</dbReference>
<keyword evidence="4" id="KW-0769">Symport</keyword>
<keyword evidence="5 7" id="KW-1133">Transmembrane helix</keyword>
<dbReference type="Proteomes" id="UP000078046">
    <property type="component" value="Unassembled WGS sequence"/>
</dbReference>
<accession>A0A177AX56</accession>
<dbReference type="AlphaFoldDB" id="A0A177AX56"/>
<evidence type="ECO:0000256" key="6">
    <source>
        <dbReference type="ARBA" id="ARBA00023136"/>
    </source>
</evidence>
<keyword evidence="3 7" id="KW-0812">Transmembrane</keyword>
<keyword evidence="6 7" id="KW-0472">Membrane</keyword>
<organism evidence="8 9">
    <name type="scientific">Intoshia linei</name>
    <dbReference type="NCBI Taxonomy" id="1819745"/>
    <lineage>
        <taxon>Eukaryota</taxon>
        <taxon>Metazoa</taxon>
        <taxon>Spiralia</taxon>
        <taxon>Lophotrochozoa</taxon>
        <taxon>Mesozoa</taxon>
        <taxon>Orthonectida</taxon>
        <taxon>Rhopaluridae</taxon>
        <taxon>Intoshia</taxon>
    </lineage>
</organism>